<dbReference type="GO" id="GO:0001517">
    <property type="term" value="F:N-acetylglucosamine 6-O-sulfotransferase activity"/>
    <property type="evidence" value="ECO:0007669"/>
    <property type="project" value="TreeGrafter"/>
</dbReference>
<keyword evidence="2" id="KW-0472">Membrane</keyword>
<evidence type="ECO:0000256" key="2">
    <source>
        <dbReference type="SAM" id="Phobius"/>
    </source>
</evidence>
<dbReference type="GO" id="GO:0006790">
    <property type="term" value="P:sulfur compound metabolic process"/>
    <property type="evidence" value="ECO:0007669"/>
    <property type="project" value="TreeGrafter"/>
</dbReference>
<dbReference type="Pfam" id="PF00685">
    <property type="entry name" value="Sulfotransfer_1"/>
    <property type="match status" value="1"/>
</dbReference>
<accession>A0AAD1WN57</accession>
<dbReference type="Proteomes" id="UP001295444">
    <property type="component" value="Chromosome 09"/>
</dbReference>
<dbReference type="InterPro" id="IPR051135">
    <property type="entry name" value="Gal/GlcNAc/GalNAc_ST"/>
</dbReference>
<evidence type="ECO:0000313" key="5">
    <source>
        <dbReference type="Proteomes" id="UP001295444"/>
    </source>
</evidence>
<keyword evidence="2" id="KW-0812">Transmembrane</keyword>
<keyword evidence="1" id="KW-0808">Transferase</keyword>
<sequence>MFSLNFLLTMTFRRGIILLFLLNFIMLFFFLFLSLNDHSISISHSPTSKREKIHLLIVSSWRSGSSFLGQIFNQHNDVFYLYEPGHPIWMRLKQESAELLQYTVRDLLRSLFNCNVSPLHPYLPSRVQRISHIDFFSESRALCSPPACSSLIHLESYDQTTCYYRCGNASLDKMEESCRSYSHVVIKTVRVFDFSVLLPLLQDPTLNLKILHLVRDPRAVAASRKKGKYYLSIDDNIVIKDGMDGKKLSQDQVMMKICKSQVAIYKEAKSSGMFSRGRYMLIRHEDLAMEPLANAKRLLKYAGLHLTSDLEKWIYNVTHHDIKQLNDFLSFSREAAKVIQKWRGELDFKMVKNIEKYCKGAMKAFGYLPLNSEKEMKNLTLNLITNIKEEPL</sequence>
<feature type="domain" description="Sulfotransferase" evidence="3">
    <location>
        <begin position="54"/>
        <end position="366"/>
    </location>
</feature>
<dbReference type="PANTHER" id="PTHR10704">
    <property type="entry name" value="CARBOHYDRATE SULFOTRANSFERASE"/>
    <property type="match status" value="1"/>
</dbReference>
<dbReference type="InterPro" id="IPR000863">
    <property type="entry name" value="Sulfotransferase_dom"/>
</dbReference>
<feature type="transmembrane region" description="Helical" evidence="2">
    <location>
        <begin position="12"/>
        <end position="35"/>
    </location>
</feature>
<dbReference type="AlphaFoldDB" id="A0AAD1WN57"/>
<name>A0AAD1WN57_PELCU</name>
<gene>
    <name evidence="4" type="ORF">PECUL_23A058820</name>
</gene>
<dbReference type="EC" id="2.8.2.-" evidence="1"/>
<protein>
    <recommendedName>
        <fullName evidence="1">Sulfotransferase</fullName>
        <ecNumber evidence="1">2.8.2.-</ecNumber>
    </recommendedName>
</protein>
<dbReference type="InterPro" id="IPR027417">
    <property type="entry name" value="P-loop_NTPase"/>
</dbReference>
<dbReference type="GO" id="GO:0006044">
    <property type="term" value="P:N-acetylglucosamine metabolic process"/>
    <property type="evidence" value="ECO:0007669"/>
    <property type="project" value="TreeGrafter"/>
</dbReference>
<dbReference type="Gene3D" id="3.40.50.300">
    <property type="entry name" value="P-loop containing nucleotide triphosphate hydrolases"/>
    <property type="match status" value="1"/>
</dbReference>
<evidence type="ECO:0000256" key="1">
    <source>
        <dbReference type="RuleBase" id="RU361155"/>
    </source>
</evidence>
<proteinExistence type="inferred from homology"/>
<dbReference type="PANTHER" id="PTHR10704:SF4">
    <property type="entry name" value="CARBOHYDRATE SULFOTRANSFERASE 6"/>
    <property type="match status" value="1"/>
</dbReference>
<evidence type="ECO:0000259" key="3">
    <source>
        <dbReference type="Pfam" id="PF00685"/>
    </source>
</evidence>
<dbReference type="SUPFAM" id="SSF52540">
    <property type="entry name" value="P-loop containing nucleoside triphosphate hydrolases"/>
    <property type="match status" value="1"/>
</dbReference>
<evidence type="ECO:0000313" key="4">
    <source>
        <dbReference type="EMBL" id="CAH2314619.1"/>
    </source>
</evidence>
<keyword evidence="5" id="KW-1185">Reference proteome</keyword>
<reference evidence="4" key="1">
    <citation type="submission" date="2022-03" db="EMBL/GenBank/DDBJ databases">
        <authorList>
            <person name="Alioto T."/>
            <person name="Alioto T."/>
            <person name="Gomez Garrido J."/>
        </authorList>
    </citation>
    <scope>NUCLEOTIDE SEQUENCE</scope>
</reference>
<comment type="similarity">
    <text evidence="1">Belongs to the sulfotransferase 1 family.</text>
</comment>
<dbReference type="EMBL" id="OW240920">
    <property type="protein sequence ID" value="CAH2314619.1"/>
    <property type="molecule type" value="Genomic_DNA"/>
</dbReference>
<organism evidence="4 5">
    <name type="scientific">Pelobates cultripes</name>
    <name type="common">Western spadefoot toad</name>
    <dbReference type="NCBI Taxonomy" id="61616"/>
    <lineage>
        <taxon>Eukaryota</taxon>
        <taxon>Metazoa</taxon>
        <taxon>Chordata</taxon>
        <taxon>Craniata</taxon>
        <taxon>Vertebrata</taxon>
        <taxon>Euteleostomi</taxon>
        <taxon>Amphibia</taxon>
        <taxon>Batrachia</taxon>
        <taxon>Anura</taxon>
        <taxon>Pelobatoidea</taxon>
        <taxon>Pelobatidae</taxon>
        <taxon>Pelobates</taxon>
    </lineage>
</organism>
<keyword evidence="2" id="KW-1133">Transmembrane helix</keyword>